<dbReference type="PANTHER" id="PTHR16255">
    <property type="entry name" value="REQUIRED FOR MEIOTIC NUCLEAR DIVISION PROTEIN 1 HOMOLOG"/>
    <property type="match status" value="1"/>
</dbReference>
<reference evidence="5" key="1">
    <citation type="submission" date="2020-05" db="EMBL/GenBank/DDBJ databases">
        <title>Phylogenomic resolution of chytrid fungi.</title>
        <authorList>
            <person name="Stajich J.E."/>
            <person name="Amses K."/>
            <person name="Simmons R."/>
            <person name="Seto K."/>
            <person name="Myers J."/>
            <person name="Bonds A."/>
            <person name="Quandt C.A."/>
            <person name="Barry K."/>
            <person name="Liu P."/>
            <person name="Grigoriev I."/>
            <person name="Longcore J.E."/>
            <person name="James T.Y."/>
        </authorList>
    </citation>
    <scope>NUCLEOTIDE SEQUENCE</scope>
    <source>
        <strain evidence="5">JEL0318</strain>
    </source>
</reference>
<dbReference type="InterPro" id="IPR051624">
    <property type="entry name" value="RMD1/Sad1-interacting"/>
</dbReference>
<feature type="compositionally biased region" description="Polar residues" evidence="2">
    <location>
        <begin position="47"/>
        <end position="56"/>
    </location>
</feature>
<keyword evidence="6" id="KW-1185">Reference proteome</keyword>
<comment type="similarity">
    <text evidence="1">Belongs to the RMD1/sif2 family.</text>
</comment>
<feature type="region of interest" description="Disordered" evidence="2">
    <location>
        <begin position="1"/>
        <end position="93"/>
    </location>
</feature>
<feature type="compositionally biased region" description="Pro residues" evidence="2">
    <location>
        <begin position="22"/>
        <end position="32"/>
    </location>
</feature>
<gene>
    <name evidence="5" type="ORF">HK097_004698</name>
</gene>
<keyword evidence="3" id="KW-0812">Transmembrane</keyword>
<evidence type="ECO:0000259" key="4">
    <source>
        <dbReference type="Pfam" id="PF02582"/>
    </source>
</evidence>
<evidence type="ECO:0000313" key="6">
    <source>
        <dbReference type="Proteomes" id="UP001212841"/>
    </source>
</evidence>
<sequence length="504" mass="56983">MAPPLPHKATRNRTLAGVIPSEPSPNRYPGPASPRQLNHNPYIDSFPRTSRISPYGQSFPPGPTQNPPRSGVFNPNRTPNRPRPNAPTRTTKTTQKLVLFPEEKDGLRPPIYQAPTEVTGEGVPWYAGYNEVVVPDVIPDAARTNAERTSKDRRLVIPRVTSYCIAEGYKIKDVLKHLELQHGIMPKLYDECLYAYYNPADMARVFGSTENKPLKMTADFDDRPQLRSPGLIEGAYTEFPVGVDGLREEYPNDSPEVDMQHSIQPLWMLRSEVFVFDYGVAVLWNFTKEEEKQFLTAIDRYTAGIKSAPGDVESEDFHFQYDLSGPYQPRIFNDMITLKSSSQMIKLTISHGLAQSVKLASFENIMEETIEGTIPLPRMMAKYGEVKMQRTDVMKIIGKLYKLRMNVNLVSNVLDTPELFWSEPQLEGLYNAIRGYLEINSRAKLLNTRADVISDLLDMLSEHMNSREMTYITWIIIILICIAVVVAIGEVWVKALRAGAGMEP</sequence>
<dbReference type="AlphaFoldDB" id="A0AAD5S265"/>
<feature type="transmembrane region" description="Helical" evidence="3">
    <location>
        <begin position="471"/>
        <end position="493"/>
    </location>
</feature>
<dbReference type="PANTHER" id="PTHR16255:SF15">
    <property type="entry name" value="SPORULATION PROTEIN RMD1"/>
    <property type="match status" value="1"/>
</dbReference>
<protein>
    <recommendedName>
        <fullName evidence="4">DUF155 domain-containing protein</fullName>
    </recommendedName>
</protein>
<evidence type="ECO:0000256" key="3">
    <source>
        <dbReference type="SAM" id="Phobius"/>
    </source>
</evidence>
<comment type="caution">
    <text evidence="5">The sequence shown here is derived from an EMBL/GenBank/DDBJ whole genome shotgun (WGS) entry which is preliminary data.</text>
</comment>
<accession>A0AAD5S265</accession>
<dbReference type="InterPro" id="IPR003734">
    <property type="entry name" value="DUF155"/>
</dbReference>
<keyword evidence="3" id="KW-0472">Membrane</keyword>
<dbReference type="EMBL" id="JADGJD010002230">
    <property type="protein sequence ID" value="KAJ3033888.1"/>
    <property type="molecule type" value="Genomic_DNA"/>
</dbReference>
<dbReference type="Pfam" id="PF02582">
    <property type="entry name" value="DUF155"/>
    <property type="match status" value="1"/>
</dbReference>
<evidence type="ECO:0000256" key="1">
    <source>
        <dbReference type="ARBA" id="ARBA00008306"/>
    </source>
</evidence>
<name>A0AAD5S265_9FUNG</name>
<proteinExistence type="inferred from homology"/>
<organism evidence="5 6">
    <name type="scientific">Rhizophlyctis rosea</name>
    <dbReference type="NCBI Taxonomy" id="64517"/>
    <lineage>
        <taxon>Eukaryota</taxon>
        <taxon>Fungi</taxon>
        <taxon>Fungi incertae sedis</taxon>
        <taxon>Chytridiomycota</taxon>
        <taxon>Chytridiomycota incertae sedis</taxon>
        <taxon>Chytridiomycetes</taxon>
        <taxon>Rhizophlyctidales</taxon>
        <taxon>Rhizophlyctidaceae</taxon>
        <taxon>Rhizophlyctis</taxon>
    </lineage>
</organism>
<keyword evidence="3" id="KW-1133">Transmembrane helix</keyword>
<feature type="domain" description="DUF155" evidence="4">
    <location>
        <begin position="273"/>
        <end position="447"/>
    </location>
</feature>
<dbReference type="Proteomes" id="UP001212841">
    <property type="component" value="Unassembled WGS sequence"/>
</dbReference>
<dbReference type="GO" id="GO:0005739">
    <property type="term" value="C:mitochondrion"/>
    <property type="evidence" value="ECO:0007669"/>
    <property type="project" value="UniProtKB-ARBA"/>
</dbReference>
<evidence type="ECO:0000313" key="5">
    <source>
        <dbReference type="EMBL" id="KAJ3033888.1"/>
    </source>
</evidence>
<evidence type="ECO:0000256" key="2">
    <source>
        <dbReference type="SAM" id="MobiDB-lite"/>
    </source>
</evidence>